<dbReference type="Proteomes" id="UP000321306">
    <property type="component" value="Unassembled WGS sequence"/>
</dbReference>
<sequence>MPLEDRIESFYESNDRLYCSKCHQELQIDDEGSSILYLCPSHGLLLLGMSGGKADRGRIRKNPEFIADTQNYILTLLEMPEGKLRTIATIAGLTRKPSWLLREQYLDGQWSFPETFTAQGILDIIPALKQRGLPFRIEPGFPWLDEVPDPETPPPA</sequence>
<reference evidence="1 2" key="1">
    <citation type="submission" date="2019-07" db="EMBL/GenBank/DDBJ databases">
        <title>Whole genome shotgun sequence of Deinococcus cellulosilyticus NBRC 106333.</title>
        <authorList>
            <person name="Hosoyama A."/>
            <person name="Uohara A."/>
            <person name="Ohji S."/>
            <person name="Ichikawa N."/>
        </authorList>
    </citation>
    <scope>NUCLEOTIDE SEQUENCE [LARGE SCALE GENOMIC DNA]</scope>
    <source>
        <strain evidence="1 2">NBRC 106333</strain>
    </source>
</reference>
<dbReference type="EMBL" id="BJXB01000002">
    <property type="protein sequence ID" value="GEM44932.1"/>
    <property type="molecule type" value="Genomic_DNA"/>
</dbReference>
<accession>A0A511MWI2</accession>
<name>A0A511MWI2_DEIC1</name>
<proteinExistence type="predicted"/>
<organism evidence="1 2">
    <name type="scientific">Deinococcus cellulosilyticus (strain DSM 18568 / NBRC 106333 / KACC 11606 / 5516J-15)</name>
    <dbReference type="NCBI Taxonomy" id="1223518"/>
    <lineage>
        <taxon>Bacteria</taxon>
        <taxon>Thermotogati</taxon>
        <taxon>Deinococcota</taxon>
        <taxon>Deinococci</taxon>
        <taxon>Deinococcales</taxon>
        <taxon>Deinococcaceae</taxon>
        <taxon>Deinococcus</taxon>
    </lineage>
</organism>
<protein>
    <submittedName>
        <fullName evidence="1">Uncharacterized protein</fullName>
    </submittedName>
</protein>
<evidence type="ECO:0000313" key="2">
    <source>
        <dbReference type="Proteomes" id="UP000321306"/>
    </source>
</evidence>
<evidence type="ECO:0000313" key="1">
    <source>
        <dbReference type="EMBL" id="GEM44932.1"/>
    </source>
</evidence>
<gene>
    <name evidence="1" type="ORF">DC3_05670</name>
</gene>
<keyword evidence="2" id="KW-1185">Reference proteome</keyword>
<comment type="caution">
    <text evidence="1">The sequence shown here is derived from an EMBL/GenBank/DDBJ whole genome shotgun (WGS) entry which is preliminary data.</text>
</comment>
<dbReference type="AlphaFoldDB" id="A0A511MWI2"/>